<keyword evidence="2" id="KW-0238">DNA-binding</keyword>
<dbReference type="Gene3D" id="1.10.10.60">
    <property type="entry name" value="Homeodomain-like"/>
    <property type="match status" value="2"/>
</dbReference>
<evidence type="ECO:0000313" key="6">
    <source>
        <dbReference type="WBParaSite" id="Csp11.Scaffold629.g9149.t1"/>
    </source>
</evidence>
<dbReference type="AlphaFoldDB" id="A0A1I7UGP9"/>
<dbReference type="WBParaSite" id="Csp11.Scaffold629.g9149.t1">
    <property type="protein sequence ID" value="Csp11.Scaffold629.g9149.t1"/>
    <property type="gene ID" value="Csp11.Scaffold629.g9149"/>
</dbReference>
<organism evidence="5 6">
    <name type="scientific">Caenorhabditis tropicalis</name>
    <dbReference type="NCBI Taxonomy" id="1561998"/>
    <lineage>
        <taxon>Eukaryota</taxon>
        <taxon>Metazoa</taxon>
        <taxon>Ecdysozoa</taxon>
        <taxon>Nematoda</taxon>
        <taxon>Chromadorea</taxon>
        <taxon>Rhabditida</taxon>
        <taxon>Rhabditina</taxon>
        <taxon>Rhabditomorpha</taxon>
        <taxon>Rhabditoidea</taxon>
        <taxon>Rhabditidae</taxon>
        <taxon>Peloderinae</taxon>
        <taxon>Caenorhabditis</taxon>
    </lineage>
</organism>
<name>A0A1I7UGP9_9PELO</name>
<keyword evidence="5" id="KW-1185">Reference proteome</keyword>
<protein>
    <submittedName>
        <fullName evidence="6">Homeobox domain-containing protein</fullName>
    </submittedName>
</protein>
<dbReference type="CDD" id="cd00086">
    <property type="entry name" value="homeodomain"/>
    <property type="match status" value="1"/>
</dbReference>
<dbReference type="GO" id="GO:0005634">
    <property type="term" value="C:nucleus"/>
    <property type="evidence" value="ECO:0007669"/>
    <property type="project" value="UniProtKB-SubCell"/>
</dbReference>
<dbReference type="Proteomes" id="UP000095282">
    <property type="component" value="Unplaced"/>
</dbReference>
<feature type="region of interest" description="Disordered" evidence="3">
    <location>
        <begin position="1"/>
        <end position="66"/>
    </location>
</feature>
<keyword evidence="2" id="KW-0371">Homeobox</keyword>
<feature type="compositionally biased region" description="Polar residues" evidence="3">
    <location>
        <begin position="20"/>
        <end position="48"/>
    </location>
</feature>
<feature type="domain" description="Homeobox" evidence="4">
    <location>
        <begin position="237"/>
        <end position="297"/>
    </location>
</feature>
<reference evidence="6" key="1">
    <citation type="submission" date="2016-11" db="UniProtKB">
        <authorList>
            <consortium name="WormBaseParasite"/>
        </authorList>
    </citation>
    <scope>IDENTIFICATION</scope>
</reference>
<evidence type="ECO:0000256" key="2">
    <source>
        <dbReference type="PROSITE-ProRule" id="PRU00108"/>
    </source>
</evidence>
<keyword evidence="2" id="KW-0539">Nucleus</keyword>
<dbReference type="GO" id="GO:0003677">
    <property type="term" value="F:DNA binding"/>
    <property type="evidence" value="ECO:0007669"/>
    <property type="project" value="UniProtKB-UniRule"/>
</dbReference>
<sequence length="354" mass="40916">MARIKNVPLKVRPVVPAPSNLENSTKPPDDQVQTSSQSEQPRPASLSTPDESCSMSSQSSPESEPIRSLDFLHSVKPPLLYPSSSEPVSRRVSRSPSTTPTLPTLYSTSHPEYAPWITEKLMSMYQPGTIPDLPIRIKLEEQTGLNRRQIYSWYRRKRKAFEKKKIRDGQFNSIINKAKSREFLNACFKRTVPEVDELAETTEEKEEDDLYDDEDELQTAGTLLSLKNCDGLRPWDRLEVRSRREHPTWITNKLLARYIPGIMPSLSERKELADETGLLVSKVSNWFRHKNRSEEDKEKKRKYMRCRRIEKKGRKGSEDVEEKEEEEEKEEDDLNGVVVFGRTLSTDIENVTDF</sequence>
<feature type="region of interest" description="Disordered" evidence="3">
    <location>
        <begin position="80"/>
        <end position="106"/>
    </location>
</feature>
<evidence type="ECO:0000313" key="5">
    <source>
        <dbReference type="Proteomes" id="UP000095282"/>
    </source>
</evidence>
<dbReference type="SUPFAM" id="SSF46689">
    <property type="entry name" value="Homeodomain-like"/>
    <property type="match status" value="2"/>
</dbReference>
<feature type="DNA-binding region" description="Homeobox" evidence="2">
    <location>
        <begin position="239"/>
        <end position="298"/>
    </location>
</feature>
<dbReference type="InterPro" id="IPR009057">
    <property type="entry name" value="Homeodomain-like_sf"/>
</dbReference>
<evidence type="ECO:0000259" key="4">
    <source>
        <dbReference type="PROSITE" id="PS50071"/>
    </source>
</evidence>
<evidence type="ECO:0000256" key="3">
    <source>
        <dbReference type="SAM" id="MobiDB-lite"/>
    </source>
</evidence>
<feature type="region of interest" description="Disordered" evidence="3">
    <location>
        <begin position="312"/>
        <end position="334"/>
    </location>
</feature>
<dbReference type="InterPro" id="IPR001356">
    <property type="entry name" value="HD"/>
</dbReference>
<evidence type="ECO:0000256" key="1">
    <source>
        <dbReference type="ARBA" id="ARBA00004123"/>
    </source>
</evidence>
<dbReference type="PROSITE" id="PS50071">
    <property type="entry name" value="HOMEOBOX_2"/>
    <property type="match status" value="1"/>
</dbReference>
<dbReference type="SMART" id="SM00389">
    <property type="entry name" value="HOX"/>
    <property type="match status" value="2"/>
</dbReference>
<accession>A0A1I7UGP9</accession>
<comment type="subcellular location">
    <subcellularLocation>
        <location evidence="1 2">Nucleus</location>
    </subcellularLocation>
</comment>
<feature type="compositionally biased region" description="Low complexity" evidence="3">
    <location>
        <begin position="49"/>
        <end position="66"/>
    </location>
</feature>
<proteinExistence type="predicted"/>
<feature type="compositionally biased region" description="Low complexity" evidence="3">
    <location>
        <begin position="94"/>
        <end position="106"/>
    </location>
</feature>
<feature type="compositionally biased region" description="Acidic residues" evidence="3">
    <location>
        <begin position="319"/>
        <end position="334"/>
    </location>
</feature>